<evidence type="ECO:0000256" key="6">
    <source>
        <dbReference type="ARBA" id="ARBA00022490"/>
    </source>
</evidence>
<dbReference type="SMART" id="SM00262">
    <property type="entry name" value="GEL"/>
    <property type="match status" value="4"/>
</dbReference>
<dbReference type="EMBL" id="BFAA01007244">
    <property type="protein sequence ID" value="GCB68637.1"/>
    <property type="molecule type" value="Genomic_DNA"/>
</dbReference>
<dbReference type="InterPro" id="IPR007123">
    <property type="entry name" value="Gelsolin-like_dom"/>
</dbReference>
<dbReference type="InterPro" id="IPR029006">
    <property type="entry name" value="ADF-H/Gelsolin-like_dom_sf"/>
</dbReference>
<dbReference type="PRINTS" id="PR00597">
    <property type="entry name" value="GELSOLIN"/>
</dbReference>
<evidence type="ECO:0000256" key="4">
    <source>
        <dbReference type="ARBA" id="ARBA00014288"/>
    </source>
</evidence>
<dbReference type="SUPFAM" id="SSF55753">
    <property type="entry name" value="Actin depolymerizing proteins"/>
    <property type="match status" value="3"/>
</dbReference>
<dbReference type="PANTHER" id="PTHR11977:SF78">
    <property type="entry name" value="SCINDERIN"/>
    <property type="match status" value="1"/>
</dbReference>
<keyword evidence="6" id="KW-0963">Cytoplasm</keyword>
<dbReference type="GO" id="GO:0051016">
    <property type="term" value="P:barbed-end actin filament capping"/>
    <property type="evidence" value="ECO:0007669"/>
    <property type="project" value="TreeGrafter"/>
</dbReference>
<dbReference type="CDD" id="cd11289">
    <property type="entry name" value="gelsolin_S2_like"/>
    <property type="match status" value="1"/>
</dbReference>
<keyword evidence="11" id="KW-0206">Cytoskeleton</keyword>
<dbReference type="GO" id="GO:0007417">
    <property type="term" value="P:central nervous system development"/>
    <property type="evidence" value="ECO:0007669"/>
    <property type="project" value="TreeGrafter"/>
</dbReference>
<dbReference type="CDD" id="cd11290">
    <property type="entry name" value="gelsolin_S1_like"/>
    <property type="match status" value="1"/>
</dbReference>
<protein>
    <recommendedName>
        <fullName evidence="4">Scinderin</fullName>
    </recommendedName>
    <alternativeName>
        <fullName evidence="13">Adseverin</fullName>
    </alternativeName>
</protein>
<evidence type="ECO:0000256" key="5">
    <source>
        <dbReference type="ARBA" id="ARBA00022467"/>
    </source>
</evidence>
<dbReference type="Gene3D" id="3.40.20.10">
    <property type="entry name" value="Severin"/>
    <property type="match status" value="4"/>
</dbReference>
<accession>A0A401P688</accession>
<dbReference type="OrthoDB" id="6375767at2759"/>
<dbReference type="Proteomes" id="UP000288216">
    <property type="component" value="Unassembled WGS sequence"/>
</dbReference>
<dbReference type="FunFam" id="3.40.20.10:FF:000009">
    <property type="entry name" value="gelsolin isoform X1"/>
    <property type="match status" value="1"/>
</dbReference>
<evidence type="ECO:0000256" key="11">
    <source>
        <dbReference type="ARBA" id="ARBA00023212"/>
    </source>
</evidence>
<dbReference type="OMA" id="KKAGQKC"/>
<keyword evidence="16" id="KW-1185">Reference proteome</keyword>
<evidence type="ECO:0000256" key="2">
    <source>
        <dbReference type="ARBA" id="ARBA00004245"/>
    </source>
</evidence>
<evidence type="ECO:0000256" key="10">
    <source>
        <dbReference type="ARBA" id="ARBA00023203"/>
    </source>
</evidence>
<feature type="domain" description="Gelsolin-like" evidence="14">
    <location>
        <begin position="375"/>
        <end position="434"/>
    </location>
</feature>
<evidence type="ECO:0000256" key="12">
    <source>
        <dbReference type="ARBA" id="ARBA00023273"/>
    </source>
</evidence>
<evidence type="ECO:0000256" key="1">
    <source>
        <dbReference type="ARBA" id="ARBA00004188"/>
    </source>
</evidence>
<evidence type="ECO:0000256" key="13">
    <source>
        <dbReference type="ARBA" id="ARBA00030694"/>
    </source>
</evidence>
<sequence>MVLYHKEFENAGKKEGIQVWRVERLELVPVPQGFHGSFYVGDAYLVMQTIVRSNNFSYNLHFWLGKECSQDESSAAAIFTVQMDDYLGGKPVQYREQQDYESTTFVGYFKGGLKYKVGGVASGFTHVVTNDLSAKRLLHIKGRRVVRATEVPLSWASFNKGDCFIVDLGAVIYQWCGSKCNKYERLKAAQVAAGIRDNERNGRAQLIVTDEGQEPKAIIQVLGQKPELSKGDDDEDIVADIANRKMAKLYMVSDASGSMKVSLMSAENPFSCDMLLTEECFILDNGADRKIFIQVLPEGGETPIFKQFFKNWKDKGQSEGFGKVYITETIAKIKQVKFDASKLHTSPQMAANHNMVDDGSGKTEIWRVENNGRIPVDPSTYGQFFGGDCYIILYTYRLGQIIYTWQGANSTKDELTMSAFLTVHLDRSLGGRAVQ</sequence>
<comment type="subcellular location">
    <subcellularLocation>
        <location evidence="1">Cell projection</location>
        <location evidence="1">Podosome</location>
    </subcellularLocation>
    <subcellularLocation>
        <location evidence="2">Cytoplasm</location>
        <location evidence="2">Cytoskeleton</location>
    </subcellularLocation>
</comment>
<evidence type="ECO:0000256" key="8">
    <source>
        <dbReference type="ARBA" id="ARBA00022837"/>
    </source>
</evidence>
<dbReference type="SUPFAM" id="SSF82754">
    <property type="entry name" value="C-terminal, gelsolin-like domain of Sec23/24"/>
    <property type="match status" value="1"/>
</dbReference>
<evidence type="ECO:0000256" key="9">
    <source>
        <dbReference type="ARBA" id="ARBA00022949"/>
    </source>
</evidence>
<dbReference type="GO" id="GO:0002102">
    <property type="term" value="C:podosome"/>
    <property type="evidence" value="ECO:0007669"/>
    <property type="project" value="UniProtKB-SubCell"/>
</dbReference>
<organism evidence="15 16">
    <name type="scientific">Scyliorhinus torazame</name>
    <name type="common">Cloudy catshark</name>
    <name type="synonym">Catulus torazame</name>
    <dbReference type="NCBI Taxonomy" id="75743"/>
    <lineage>
        <taxon>Eukaryota</taxon>
        <taxon>Metazoa</taxon>
        <taxon>Chordata</taxon>
        <taxon>Craniata</taxon>
        <taxon>Vertebrata</taxon>
        <taxon>Chondrichthyes</taxon>
        <taxon>Elasmobranchii</taxon>
        <taxon>Galeomorphii</taxon>
        <taxon>Galeoidea</taxon>
        <taxon>Carcharhiniformes</taxon>
        <taxon>Scyliorhinidae</taxon>
        <taxon>Scyliorhinus</taxon>
    </lineage>
</organism>
<dbReference type="CDD" id="cd11293">
    <property type="entry name" value="gelsolin_S4_like"/>
    <property type="match status" value="1"/>
</dbReference>
<dbReference type="GO" id="GO:0030031">
    <property type="term" value="P:cell projection assembly"/>
    <property type="evidence" value="ECO:0007669"/>
    <property type="project" value="TreeGrafter"/>
</dbReference>
<evidence type="ECO:0000256" key="3">
    <source>
        <dbReference type="ARBA" id="ARBA00008418"/>
    </source>
</evidence>
<dbReference type="GO" id="GO:0051014">
    <property type="term" value="P:actin filament severing"/>
    <property type="evidence" value="ECO:0007669"/>
    <property type="project" value="TreeGrafter"/>
</dbReference>
<dbReference type="InterPro" id="IPR036180">
    <property type="entry name" value="Gelsolin-like_dom_sf"/>
</dbReference>
<evidence type="ECO:0000256" key="7">
    <source>
        <dbReference type="ARBA" id="ARBA00022737"/>
    </source>
</evidence>
<evidence type="ECO:0000313" key="15">
    <source>
        <dbReference type="EMBL" id="GCB68637.1"/>
    </source>
</evidence>
<keyword evidence="12" id="KW-0966">Cell projection</keyword>
<proteinExistence type="inferred from homology"/>
<reference evidence="15 16" key="1">
    <citation type="journal article" date="2018" name="Nat. Ecol. Evol.">
        <title>Shark genomes provide insights into elasmobranch evolution and the origin of vertebrates.</title>
        <authorList>
            <person name="Hara Y"/>
            <person name="Yamaguchi K"/>
            <person name="Onimaru K"/>
            <person name="Kadota M"/>
            <person name="Koyanagi M"/>
            <person name="Keeley SD"/>
            <person name="Tatsumi K"/>
            <person name="Tanaka K"/>
            <person name="Motone F"/>
            <person name="Kageyama Y"/>
            <person name="Nozu R"/>
            <person name="Adachi N"/>
            <person name="Nishimura O"/>
            <person name="Nakagawa R"/>
            <person name="Tanegashima C"/>
            <person name="Kiyatake I"/>
            <person name="Matsumoto R"/>
            <person name="Murakumo K"/>
            <person name="Nishida K"/>
            <person name="Terakita A"/>
            <person name="Kuratani S"/>
            <person name="Sato K"/>
            <person name="Hyodo S Kuraku.S."/>
        </authorList>
    </citation>
    <scope>NUCLEOTIDE SEQUENCE [LARGE SCALE GENOMIC DNA]</scope>
</reference>
<comment type="similarity">
    <text evidence="3">Belongs to the villin/gelsolin family.</text>
</comment>
<keyword evidence="10" id="KW-0009">Actin-binding</keyword>
<comment type="caution">
    <text evidence="15">The sequence shown here is derived from an EMBL/GenBank/DDBJ whole genome shotgun (WGS) entry which is preliminary data.</text>
</comment>
<keyword evidence="5" id="KW-0117">Actin capping</keyword>
<dbReference type="GO" id="GO:0005737">
    <property type="term" value="C:cytoplasm"/>
    <property type="evidence" value="ECO:0007669"/>
    <property type="project" value="TreeGrafter"/>
</dbReference>
<evidence type="ECO:0000313" key="16">
    <source>
        <dbReference type="Proteomes" id="UP000288216"/>
    </source>
</evidence>
<evidence type="ECO:0000259" key="14">
    <source>
        <dbReference type="Pfam" id="PF00626"/>
    </source>
</evidence>
<keyword evidence="7" id="KW-0677">Repeat</keyword>
<dbReference type="InterPro" id="IPR007122">
    <property type="entry name" value="Villin/Gelsolin"/>
</dbReference>
<dbReference type="GO" id="GO:0008154">
    <property type="term" value="P:actin polymerization or depolymerization"/>
    <property type="evidence" value="ECO:0007669"/>
    <property type="project" value="TreeGrafter"/>
</dbReference>
<name>A0A401P688_SCYTO</name>
<gene>
    <name evidence="15" type="ORF">scyTo_0013852</name>
</gene>
<dbReference type="Pfam" id="PF00626">
    <property type="entry name" value="Gelsolin"/>
    <property type="match status" value="3"/>
</dbReference>
<dbReference type="STRING" id="75743.A0A401P688"/>
<feature type="domain" description="Gelsolin-like" evidence="14">
    <location>
        <begin position="145"/>
        <end position="218"/>
    </location>
</feature>
<dbReference type="PANTHER" id="PTHR11977">
    <property type="entry name" value="VILLIN"/>
    <property type="match status" value="1"/>
</dbReference>
<dbReference type="FunFam" id="3.40.20.10:FF:000002">
    <property type="entry name" value="Gelsolin"/>
    <property type="match status" value="1"/>
</dbReference>
<keyword evidence="9" id="KW-0965">Cell junction</keyword>
<dbReference type="GO" id="GO:0051015">
    <property type="term" value="F:actin filament binding"/>
    <property type="evidence" value="ECO:0007669"/>
    <property type="project" value="InterPro"/>
</dbReference>
<feature type="non-terminal residue" evidence="15">
    <location>
        <position position="435"/>
    </location>
</feature>
<keyword evidence="8" id="KW-0106">Calcium</keyword>
<feature type="domain" description="Gelsolin-like" evidence="14">
    <location>
        <begin position="26"/>
        <end position="105"/>
    </location>
</feature>
<dbReference type="GO" id="GO:0005546">
    <property type="term" value="F:phosphatidylinositol-4,5-bisphosphate binding"/>
    <property type="evidence" value="ECO:0007669"/>
    <property type="project" value="TreeGrafter"/>
</dbReference>
<dbReference type="AlphaFoldDB" id="A0A401P688"/>